<reference evidence="1 2" key="1">
    <citation type="submission" date="2024-04" db="EMBL/GenBank/DDBJ databases">
        <title>Tritrichomonas musculus Genome.</title>
        <authorList>
            <person name="Alves-Ferreira E."/>
            <person name="Grigg M."/>
            <person name="Lorenzi H."/>
            <person name="Galac M."/>
        </authorList>
    </citation>
    <scope>NUCLEOTIDE SEQUENCE [LARGE SCALE GENOMIC DNA]</scope>
    <source>
        <strain evidence="1 2">EAF2021</strain>
    </source>
</reference>
<accession>A0ABR2HGB6</accession>
<evidence type="ECO:0000313" key="2">
    <source>
        <dbReference type="Proteomes" id="UP001470230"/>
    </source>
</evidence>
<evidence type="ECO:0008006" key="3">
    <source>
        <dbReference type="Google" id="ProtNLM"/>
    </source>
</evidence>
<comment type="caution">
    <text evidence="1">The sequence shown here is derived from an EMBL/GenBank/DDBJ whole genome shotgun (WGS) entry which is preliminary data.</text>
</comment>
<protein>
    <recommendedName>
        <fullName evidence="3">MULE transposase domain-containing protein</fullName>
    </recommendedName>
</protein>
<name>A0ABR2HGB6_9EUKA</name>
<sequence length="404" mass="47527">MPQTKWILNNLEITLKGFIMDTTWKAMSRYVTSIITASYMNSSFPLGFSFGRAEAKKQYKLLLDTINEQAQYNFAGKVLESDQGPALFGICSDYSMQHLTCLHHLLKGFKKLKYSYEMQQLVTCVSEFEKRNCFEFFSTKFSEIISKNSKEKKSINNCLKKIGLRFDGEIYVSNIPKWTEVSMFSRKDFAMPSTTNTLEAMHGQINRRVPRNNGFYPSILRLHNEMNDKYKNIVNQIKHNYSSLKLRVLKEMKKFNKQQMEQMIAFYDTSIESCQCSQNQLESANYQMDIPCMHRIYLGAEFPALPDIELDPELQYDTLEIDYDLDTTEENIHHDCFYDDKEYAYQTIKFFTRSKKDEKIKSFINSFQKPDEERGGFFILNREISVIELISEGIRKFRTVKRNK</sequence>
<dbReference type="Proteomes" id="UP001470230">
    <property type="component" value="Unassembled WGS sequence"/>
</dbReference>
<dbReference type="EMBL" id="JAPFFF010000029">
    <property type="protein sequence ID" value="KAK8846487.1"/>
    <property type="molecule type" value="Genomic_DNA"/>
</dbReference>
<keyword evidence="2" id="KW-1185">Reference proteome</keyword>
<evidence type="ECO:0000313" key="1">
    <source>
        <dbReference type="EMBL" id="KAK8846487.1"/>
    </source>
</evidence>
<organism evidence="1 2">
    <name type="scientific">Tritrichomonas musculus</name>
    <dbReference type="NCBI Taxonomy" id="1915356"/>
    <lineage>
        <taxon>Eukaryota</taxon>
        <taxon>Metamonada</taxon>
        <taxon>Parabasalia</taxon>
        <taxon>Tritrichomonadida</taxon>
        <taxon>Tritrichomonadidae</taxon>
        <taxon>Tritrichomonas</taxon>
    </lineage>
</organism>
<proteinExistence type="predicted"/>
<gene>
    <name evidence="1" type="ORF">M9Y10_020510</name>
</gene>